<protein>
    <submittedName>
        <fullName evidence="2">Uncharacterized protein</fullName>
    </submittedName>
</protein>
<feature type="compositionally biased region" description="Polar residues" evidence="1">
    <location>
        <begin position="46"/>
        <end position="64"/>
    </location>
</feature>
<feature type="compositionally biased region" description="Polar residues" evidence="1">
    <location>
        <begin position="75"/>
        <end position="89"/>
    </location>
</feature>
<accession>A0ABU3PL80</accession>
<evidence type="ECO:0000256" key="1">
    <source>
        <dbReference type="SAM" id="MobiDB-lite"/>
    </source>
</evidence>
<sequence length="128" mass="13073">MKILHKQTTIAVLSTTTPPLTGCGIGDTAVDESATVKTTSVSTSAPMQPSSITSSLKKNATSEQLPPENIVDPTPQDTTSDSPAQQASLIWTKPGAGFQCGGTDAAIPAEKAMRDPSTVPYAEGGTIA</sequence>
<organism evidence="2 3">
    <name type="scientific">Corynebacterium rouxii</name>
    <dbReference type="NCBI Taxonomy" id="2719119"/>
    <lineage>
        <taxon>Bacteria</taxon>
        <taxon>Bacillati</taxon>
        <taxon>Actinomycetota</taxon>
        <taxon>Actinomycetes</taxon>
        <taxon>Mycobacteriales</taxon>
        <taxon>Corynebacteriaceae</taxon>
        <taxon>Corynebacterium</taxon>
    </lineage>
</organism>
<evidence type="ECO:0000313" key="2">
    <source>
        <dbReference type="EMBL" id="MDT9410591.1"/>
    </source>
</evidence>
<evidence type="ECO:0000313" key="3">
    <source>
        <dbReference type="Proteomes" id="UP001265983"/>
    </source>
</evidence>
<dbReference type="RefSeq" id="WP_315643769.1">
    <property type="nucleotide sequence ID" value="NZ_JARUHM010000008.1"/>
</dbReference>
<dbReference type="Proteomes" id="UP001265983">
    <property type="component" value="Unassembled WGS sequence"/>
</dbReference>
<gene>
    <name evidence="2" type="ORF">P8T80_04215</name>
</gene>
<proteinExistence type="predicted"/>
<reference evidence="2 3" key="1">
    <citation type="submission" date="2023-03" db="EMBL/GenBank/DDBJ databases">
        <title>Whole genome sequence of the first Corynebacterium rouxii strains isolated in Brazil: a recent member of Corynebacterium diphtheriae complex.</title>
        <authorList>
            <person name="Vieira V."/>
            <person name="Ramos J.N."/>
            <person name="Araujo M.R.B."/>
            <person name="Baio P.V."/>
            <person name="Sant'Anna L.O."/>
            <person name="Veras J.F.C."/>
            <person name="Vieira E.M.D."/>
            <person name="Sousa M.A.B."/>
            <person name="Camargo C.H."/>
            <person name="Sacchi C.T."/>
            <person name="Campos K.R."/>
            <person name="Santos M.B.N."/>
            <person name="Bokermann S."/>
            <person name="Alvim L.B."/>
            <person name="Santos L.S."/>
            <person name="Mattos-Guaraldi A.L."/>
        </authorList>
    </citation>
    <scope>NUCLEOTIDE SEQUENCE [LARGE SCALE GENOMIC DNA]</scope>
    <source>
        <strain evidence="2 3">70862</strain>
    </source>
</reference>
<keyword evidence="3" id="KW-1185">Reference proteome</keyword>
<dbReference type="EMBL" id="JARUHM010000008">
    <property type="protein sequence ID" value="MDT9410591.1"/>
    <property type="molecule type" value="Genomic_DNA"/>
</dbReference>
<comment type="caution">
    <text evidence="2">The sequence shown here is derived from an EMBL/GenBank/DDBJ whole genome shotgun (WGS) entry which is preliminary data.</text>
</comment>
<feature type="region of interest" description="Disordered" evidence="1">
    <location>
        <begin position="37"/>
        <end position="128"/>
    </location>
</feature>
<name>A0ABU3PL80_9CORY</name>